<dbReference type="EMBL" id="CP026520">
    <property type="protein sequence ID" value="QAV18835.1"/>
    <property type="molecule type" value="Genomic_DNA"/>
</dbReference>
<evidence type="ECO:0000313" key="3">
    <source>
        <dbReference type="Proteomes" id="UP000288943"/>
    </source>
</evidence>
<evidence type="ECO:0000313" key="4">
    <source>
        <dbReference type="Proteomes" id="UP001527202"/>
    </source>
</evidence>
<protein>
    <submittedName>
        <fullName evidence="2">DUF4258 domain-containing protein</fullName>
    </submittedName>
</protein>
<dbReference type="GeneID" id="95376036"/>
<name>A0A410WWN7_9BACL</name>
<dbReference type="KEGG" id="pchi:PC41400_14565"/>
<organism evidence="2 3">
    <name type="scientific">Paenibacillus chitinolyticus</name>
    <dbReference type="NCBI Taxonomy" id="79263"/>
    <lineage>
        <taxon>Bacteria</taxon>
        <taxon>Bacillati</taxon>
        <taxon>Bacillota</taxon>
        <taxon>Bacilli</taxon>
        <taxon>Bacillales</taxon>
        <taxon>Paenibacillaceae</taxon>
        <taxon>Paenibacillus</taxon>
    </lineage>
</organism>
<dbReference type="Proteomes" id="UP000288943">
    <property type="component" value="Chromosome"/>
</dbReference>
<dbReference type="EMBL" id="JAMDMJ010000053">
    <property type="protein sequence ID" value="MCY9599663.1"/>
    <property type="molecule type" value="Genomic_DNA"/>
</dbReference>
<keyword evidence="4" id="KW-1185">Reference proteome</keyword>
<evidence type="ECO:0000313" key="2">
    <source>
        <dbReference type="EMBL" id="QAV18835.1"/>
    </source>
</evidence>
<evidence type="ECO:0000313" key="1">
    <source>
        <dbReference type="EMBL" id="MCY9599663.1"/>
    </source>
</evidence>
<reference evidence="2 3" key="1">
    <citation type="submission" date="2018-01" db="EMBL/GenBank/DDBJ databases">
        <title>The whole genome sequencing and assembly of Paenibacillus chitinolyticus KCCM 41400 strain.</title>
        <authorList>
            <person name="Kim J.-Y."/>
            <person name="Park M.-K."/>
            <person name="Lee Y.-J."/>
            <person name="Yi H."/>
            <person name="Bahn Y.-S."/>
            <person name="Kim J.F."/>
            <person name="Lee D.-W."/>
        </authorList>
    </citation>
    <scope>NUCLEOTIDE SEQUENCE [LARGE SCALE GENOMIC DNA]</scope>
    <source>
        <strain evidence="2 3">KCCM 41400</strain>
    </source>
</reference>
<dbReference type="Proteomes" id="UP001527202">
    <property type="component" value="Unassembled WGS sequence"/>
</dbReference>
<sequence length="98" mass="11041">MVSAVLTKIQSLATQGNYFMTKHARIQMIQRGLTDADVRDILTNPNQILRTDTNNPDGVTSYKIKGGQHDHRLAIKFVHNPDELIVIITVMDNQVRAN</sequence>
<dbReference type="RefSeq" id="WP_042227683.1">
    <property type="nucleotide sequence ID" value="NZ_CP026520.1"/>
</dbReference>
<accession>A0A410WWN7</accession>
<dbReference type="InterPro" id="IPR025354">
    <property type="entry name" value="DUF4258"/>
</dbReference>
<dbReference type="AlphaFoldDB" id="A0A410WWN7"/>
<gene>
    <name evidence="1" type="ORF">M5X16_28360</name>
    <name evidence="2" type="ORF">PC41400_14565</name>
</gene>
<reference evidence="1 4" key="2">
    <citation type="submission" date="2022-05" db="EMBL/GenBank/DDBJ databases">
        <title>Genome Sequencing of Bee-Associated Microbes.</title>
        <authorList>
            <person name="Dunlap C."/>
        </authorList>
    </citation>
    <scope>NUCLEOTIDE SEQUENCE [LARGE SCALE GENOMIC DNA]</scope>
    <source>
        <strain evidence="1 4">NRRL B-23120</strain>
    </source>
</reference>
<proteinExistence type="predicted"/>
<dbReference type="Pfam" id="PF14076">
    <property type="entry name" value="DUF4258"/>
    <property type="match status" value="1"/>
</dbReference>